<evidence type="ECO:0000259" key="5">
    <source>
        <dbReference type="Pfam" id="PF25053"/>
    </source>
</evidence>
<keyword evidence="7" id="KW-1185">Reference proteome</keyword>
<dbReference type="EMBL" id="KE721526">
    <property type="protein sequence ID" value="ERF68231.1"/>
    <property type="molecule type" value="Genomic_DNA"/>
</dbReference>
<dbReference type="Gene3D" id="1.20.120.1020">
    <property type="entry name" value="Prion-inhibition and propagation, HeLo domain"/>
    <property type="match status" value="1"/>
</dbReference>
<dbReference type="GeneID" id="19243515"/>
<dbReference type="HOGENOM" id="CLU_002341_2_0_1"/>
<feature type="domain" description="DUF7791" evidence="5">
    <location>
        <begin position="543"/>
        <end position="639"/>
    </location>
</feature>
<gene>
    <name evidence="6" type="ORF">EPUS_08668</name>
</gene>
<dbReference type="InterPro" id="IPR029498">
    <property type="entry name" value="HeLo_dom"/>
</dbReference>
<evidence type="ECO:0000313" key="7">
    <source>
        <dbReference type="Proteomes" id="UP000019373"/>
    </source>
</evidence>
<dbReference type="AlphaFoldDB" id="U1G977"/>
<sequence length="917" mass="103602">MAEAVGVALGALALLSAFKDCIDLFSTISAAKSLGVDCEILNTKLDIEKTLLLQWIDRVRLLDPSDYDRRLDDLRINKAVSSILTSIRLLLSDSANLQNRYGMKPVERETAIIPTISWPRMNQFMQELENLSLRYHASLWSWPIKQRFYWVVRNKEKFSGFVQQLSSFVSKLNAVIPAIQEPVDVMTRKDLESIQNLRQVQLVLEAAKKHETGVADLAQKNISQRCQERVLERLWYRMIDERKNNVAEAHFKILQWALHPPTPEVDWDDLSEWLRSGSGIYWVSGKAGSGKSTLMKYLYQHPEIQTLLETWVPGRRLVMANFFFWHHGTPEQKTHEGLSRGLLYHVLEADHSLIPRILPTMWREAHDAGKANLELPSPGEIAEAFSKLKSEITKDKFCFFIDGLDEYAGNPMTGIAFINSLASSGNIKVLVSSRPTPAWVQAFSSRPKVQLQDLTRDDIKTYVDDAIGSHPHVQDLMTMEPQIIQRILEDLVDKASGVFLWVVLACRSLLEGFAAFDSPNELQQRVDELPPELDSLFKHMLNKIEPRYQVQAAKLLRICYQRKAYPEVEPHTRIGSPLSVCISEGIYTLGLALVDEHDLDMRRVPSLRPLSLEEKRMRCKMLEARMRSRYCGLLEVHRSKGRNYRCFCGHISMPTGRSFRTGTDRYRNATTINGPVDGLVDSMFGDSGAFKSQMTTFDANGVLSRMNLYLAYVSTTDGPVKTTQVNELTREALLCAKYADEAFSEATASILYSFSQMTFDLIKSLCKEVGFADDFPFFAEVKKHVRPSEKANGQLASVLAVELGMVNMAEHMGTLGILSYTQKTPLLSHAIDRPFSSWLPSFGLDVSPDMVALLLSKGFDPNMTFTGSSCAQTTPWKCWLLYMQYSFDLRSASIAAEVTELFLKASADVDVQVPGIV</sequence>
<dbReference type="Pfam" id="PF25053">
    <property type="entry name" value="DUF7791"/>
    <property type="match status" value="1"/>
</dbReference>
<dbReference type="InterPro" id="IPR038305">
    <property type="entry name" value="HeLo_sf"/>
</dbReference>
<feature type="domain" description="Prion-inhibition and propagation HeLo" evidence="3">
    <location>
        <begin position="6"/>
        <end position="202"/>
    </location>
</feature>
<feature type="chain" id="PRO_5004611250" evidence="2">
    <location>
        <begin position="18"/>
        <end position="917"/>
    </location>
</feature>
<organism evidence="6 7">
    <name type="scientific">Endocarpon pusillum (strain Z07020 / HMAS-L-300199)</name>
    <name type="common">Lichen-forming fungus</name>
    <dbReference type="NCBI Taxonomy" id="1263415"/>
    <lineage>
        <taxon>Eukaryota</taxon>
        <taxon>Fungi</taxon>
        <taxon>Dikarya</taxon>
        <taxon>Ascomycota</taxon>
        <taxon>Pezizomycotina</taxon>
        <taxon>Eurotiomycetes</taxon>
        <taxon>Chaetothyriomycetidae</taxon>
        <taxon>Verrucariales</taxon>
        <taxon>Verrucariaceae</taxon>
        <taxon>Endocarpon</taxon>
    </lineage>
</organism>
<dbReference type="OrthoDB" id="443402at2759"/>
<dbReference type="PANTHER" id="PTHR10039:SF5">
    <property type="entry name" value="NACHT DOMAIN-CONTAINING PROTEIN"/>
    <property type="match status" value="1"/>
</dbReference>
<feature type="domain" description="Nephrocystin 3-like N-terminal" evidence="4">
    <location>
        <begin position="269"/>
        <end position="434"/>
    </location>
</feature>
<protein>
    <submittedName>
        <fullName evidence="6">Uncharacterized protein</fullName>
    </submittedName>
</protein>
<evidence type="ECO:0000256" key="1">
    <source>
        <dbReference type="ARBA" id="ARBA00022737"/>
    </source>
</evidence>
<dbReference type="InterPro" id="IPR027417">
    <property type="entry name" value="P-loop_NTPase"/>
</dbReference>
<evidence type="ECO:0000256" key="2">
    <source>
        <dbReference type="SAM" id="SignalP"/>
    </source>
</evidence>
<name>U1G977_ENDPU</name>
<dbReference type="Pfam" id="PF14479">
    <property type="entry name" value="HeLo"/>
    <property type="match status" value="1"/>
</dbReference>
<accession>U1G977</accession>
<dbReference type="InterPro" id="IPR056884">
    <property type="entry name" value="NPHP3-like_N"/>
</dbReference>
<feature type="signal peptide" evidence="2">
    <location>
        <begin position="1"/>
        <end position="17"/>
    </location>
</feature>
<keyword evidence="2" id="KW-0732">Signal</keyword>
<dbReference type="Proteomes" id="UP000019373">
    <property type="component" value="Unassembled WGS sequence"/>
</dbReference>
<proteinExistence type="predicted"/>
<dbReference type="RefSeq" id="XP_007806136.1">
    <property type="nucleotide sequence ID" value="XM_007807945.1"/>
</dbReference>
<evidence type="ECO:0000259" key="4">
    <source>
        <dbReference type="Pfam" id="PF24883"/>
    </source>
</evidence>
<dbReference type="OMA" id="FAWEREC"/>
<keyword evidence="1" id="KW-0677">Repeat</keyword>
<dbReference type="InterPro" id="IPR056693">
    <property type="entry name" value="DUF7791"/>
</dbReference>
<dbReference type="eggNOG" id="ENOG502SHWY">
    <property type="taxonomic scope" value="Eukaryota"/>
</dbReference>
<dbReference type="Pfam" id="PF24883">
    <property type="entry name" value="NPHP3_N"/>
    <property type="match status" value="1"/>
</dbReference>
<evidence type="ECO:0000313" key="6">
    <source>
        <dbReference type="EMBL" id="ERF68231.1"/>
    </source>
</evidence>
<dbReference type="PANTHER" id="PTHR10039">
    <property type="entry name" value="AMELOGENIN"/>
    <property type="match status" value="1"/>
</dbReference>
<dbReference type="SUPFAM" id="SSF52540">
    <property type="entry name" value="P-loop containing nucleoside triphosphate hydrolases"/>
    <property type="match status" value="1"/>
</dbReference>
<reference evidence="7" key="1">
    <citation type="journal article" date="2014" name="BMC Genomics">
        <title>Genome characteristics reveal the impact of lichenization on lichen-forming fungus Endocarpon pusillum Hedwig (Verrucariales, Ascomycota).</title>
        <authorList>
            <person name="Wang Y.-Y."/>
            <person name="Liu B."/>
            <person name="Zhang X.-Y."/>
            <person name="Zhou Q.-M."/>
            <person name="Zhang T."/>
            <person name="Li H."/>
            <person name="Yu Y.-F."/>
            <person name="Zhang X.-L."/>
            <person name="Hao X.-Y."/>
            <person name="Wang M."/>
            <person name="Wang L."/>
            <person name="Wei J.-C."/>
        </authorList>
    </citation>
    <scope>NUCLEOTIDE SEQUENCE [LARGE SCALE GENOMIC DNA]</scope>
    <source>
        <strain evidence="7">Z07020 / HMAS-L-300199</strain>
    </source>
</reference>
<evidence type="ECO:0000259" key="3">
    <source>
        <dbReference type="Pfam" id="PF14479"/>
    </source>
</evidence>